<gene>
    <name evidence="1" type="ORF">LL252_05570</name>
</gene>
<dbReference type="EMBL" id="JAJGNA010000004">
    <property type="protein sequence ID" value="MCC4308034.1"/>
    <property type="molecule type" value="Genomic_DNA"/>
</dbReference>
<dbReference type="RefSeq" id="WP_228233361.1">
    <property type="nucleotide sequence ID" value="NZ_ARXL01000002.1"/>
</dbReference>
<accession>A0A9Q3UM75</accession>
<sequence>MIRHGKGGGRQVTALFVAPLLALMLSACQTLPPPQRAETPPQLRLDVPFIAQDAYQCGPAALGMMLQWNGLPGNKEALVHEVWLPERQGALGIELKAAGRARGLLPYPVENPESLFSEIQAGHPVLVLQNLALKHWPVWHFAVVIGYRDDGERIVLHSGTDQATTSHWNRFVRTWARADYWGFVLLPPGELPARVEAEPLLQALAPMRTGALPHWQAAVARFPDNGRLRFGLANALWAADRREEALAAYERTVALAPELAPAWNNLAYARRDAGDDPGARQAVCRARELAPDSDNVRDSVAEITGGDGC</sequence>
<dbReference type="NCBIfam" id="NF033920">
    <property type="entry name" value="C39_PA2778_fam"/>
    <property type="match status" value="1"/>
</dbReference>
<dbReference type="Pfam" id="PF14559">
    <property type="entry name" value="TPR_19"/>
    <property type="match status" value="1"/>
</dbReference>
<dbReference type="PROSITE" id="PS51257">
    <property type="entry name" value="PROKAR_LIPOPROTEIN"/>
    <property type="match status" value="1"/>
</dbReference>
<dbReference type="Proteomes" id="UP001108027">
    <property type="component" value="Unassembled WGS sequence"/>
</dbReference>
<dbReference type="SMART" id="SM00028">
    <property type="entry name" value="TPR"/>
    <property type="match status" value="2"/>
</dbReference>
<comment type="caution">
    <text evidence="1">The sequence shown here is derived from an EMBL/GenBank/DDBJ whole genome shotgun (WGS) entry which is preliminary data.</text>
</comment>
<evidence type="ECO:0000313" key="1">
    <source>
        <dbReference type="EMBL" id="MCC4308034.1"/>
    </source>
</evidence>
<dbReference type="AlphaFoldDB" id="A0A9Q3UM75"/>
<dbReference type="SUPFAM" id="SSF48452">
    <property type="entry name" value="TPR-like"/>
    <property type="match status" value="1"/>
</dbReference>
<protein>
    <submittedName>
        <fullName evidence="1">PA2778 family cysteine peptidase</fullName>
    </submittedName>
</protein>
<dbReference type="InterPro" id="IPR019734">
    <property type="entry name" value="TPR_rpt"/>
</dbReference>
<evidence type="ECO:0000313" key="2">
    <source>
        <dbReference type="Proteomes" id="UP001108027"/>
    </source>
</evidence>
<proteinExistence type="predicted"/>
<dbReference type="Gene3D" id="1.25.40.10">
    <property type="entry name" value="Tetratricopeptide repeat domain"/>
    <property type="match status" value="1"/>
</dbReference>
<keyword evidence="2" id="KW-1185">Reference proteome</keyword>
<dbReference type="Gene3D" id="3.90.70.10">
    <property type="entry name" value="Cysteine proteinases"/>
    <property type="match status" value="1"/>
</dbReference>
<organism evidence="1 2">
    <name type="scientific">Alloalcanivorax marinus</name>
    <dbReference type="NCBI Taxonomy" id="1177169"/>
    <lineage>
        <taxon>Bacteria</taxon>
        <taxon>Pseudomonadati</taxon>
        <taxon>Pseudomonadota</taxon>
        <taxon>Gammaproteobacteria</taxon>
        <taxon>Oceanospirillales</taxon>
        <taxon>Alcanivoracaceae</taxon>
        <taxon>Alloalcanivorax</taxon>
    </lineage>
</organism>
<name>A0A9Q3UM75_9GAMM</name>
<reference evidence="1" key="1">
    <citation type="submission" date="2021-10" db="EMBL/GenBank/DDBJ databases">
        <title>The diversity and Nitrogen Metabolism of Culturable Nitrate-Utilizing Bacteria Within the Oxygen Minimum Zone of the Changjiang (Yangtze River)Estuary.</title>
        <authorList>
            <person name="Zhang D."/>
            <person name="Zheng J."/>
            <person name="Liu S."/>
            <person name="He W."/>
        </authorList>
    </citation>
    <scope>NUCLEOTIDE SEQUENCE</scope>
    <source>
        <strain evidence="1">FXH-223</strain>
    </source>
</reference>
<dbReference type="InterPro" id="IPR011990">
    <property type="entry name" value="TPR-like_helical_dom_sf"/>
</dbReference>